<evidence type="ECO:0008006" key="5">
    <source>
        <dbReference type="Google" id="ProtNLM"/>
    </source>
</evidence>
<dbReference type="AlphaFoldDB" id="A0A8W8JDQ0"/>
<evidence type="ECO:0000313" key="4">
    <source>
        <dbReference type="Proteomes" id="UP000005408"/>
    </source>
</evidence>
<keyword evidence="2" id="KW-0812">Transmembrane</keyword>
<dbReference type="EnsemblMetazoa" id="G18675.11">
    <property type="protein sequence ID" value="G18675.11:cds"/>
    <property type="gene ID" value="G18675"/>
</dbReference>
<name>A0A8W8JDQ0_MAGGI</name>
<evidence type="ECO:0000313" key="3">
    <source>
        <dbReference type="EnsemblMetazoa" id="G18675.11:cds"/>
    </source>
</evidence>
<keyword evidence="2" id="KW-0472">Membrane</keyword>
<dbReference type="Proteomes" id="UP000005408">
    <property type="component" value="Unassembled WGS sequence"/>
</dbReference>
<evidence type="ECO:0000256" key="2">
    <source>
        <dbReference type="SAM" id="Phobius"/>
    </source>
</evidence>
<sequence length="183" mass="20836">MDDIYILLLCLISFLAVVVALLISVIVYLLKQKRKAKAQNVTESSKVLQRQFHGKSDEADEEKGTGIPLLREDKDNKVIEKISLENEQRRKRKDNTKEVGSQTESKSLKTIGTLTEETLHPVQEIKKDNDKIIDFNPPKGNRNLGNTCFFNSSLQPKAMTNGLVFYQIIQRGNNLFEAVIKKF</sequence>
<reference evidence="3" key="1">
    <citation type="submission" date="2022-08" db="UniProtKB">
        <authorList>
            <consortium name="EnsemblMetazoa"/>
        </authorList>
    </citation>
    <scope>IDENTIFICATION</scope>
    <source>
        <strain evidence="3">05x7-T-G4-1.051#20</strain>
    </source>
</reference>
<keyword evidence="2" id="KW-1133">Transmembrane helix</keyword>
<accession>A0A8W8JDQ0</accession>
<organism evidence="3 4">
    <name type="scientific">Magallana gigas</name>
    <name type="common">Pacific oyster</name>
    <name type="synonym">Crassostrea gigas</name>
    <dbReference type="NCBI Taxonomy" id="29159"/>
    <lineage>
        <taxon>Eukaryota</taxon>
        <taxon>Metazoa</taxon>
        <taxon>Spiralia</taxon>
        <taxon>Lophotrochozoa</taxon>
        <taxon>Mollusca</taxon>
        <taxon>Bivalvia</taxon>
        <taxon>Autobranchia</taxon>
        <taxon>Pteriomorphia</taxon>
        <taxon>Ostreida</taxon>
        <taxon>Ostreoidea</taxon>
        <taxon>Ostreidae</taxon>
        <taxon>Magallana</taxon>
    </lineage>
</organism>
<keyword evidence="4" id="KW-1185">Reference proteome</keyword>
<feature type="transmembrane region" description="Helical" evidence="2">
    <location>
        <begin position="6"/>
        <end position="30"/>
    </location>
</feature>
<feature type="region of interest" description="Disordered" evidence="1">
    <location>
        <begin position="81"/>
        <end position="105"/>
    </location>
</feature>
<protein>
    <recommendedName>
        <fullName evidence="5">USP domain-containing protein</fullName>
    </recommendedName>
</protein>
<evidence type="ECO:0000256" key="1">
    <source>
        <dbReference type="SAM" id="MobiDB-lite"/>
    </source>
</evidence>
<proteinExistence type="predicted"/>